<accession>A0A2I0U2A2</accession>
<evidence type="ECO:0000256" key="1">
    <source>
        <dbReference type="ARBA" id="ARBA00022603"/>
    </source>
</evidence>
<dbReference type="CDD" id="cd02440">
    <property type="entry name" value="AdoMet_MTases"/>
    <property type="match status" value="1"/>
</dbReference>
<keyword evidence="4" id="KW-1185">Reference proteome</keyword>
<dbReference type="GO" id="GO:0032259">
    <property type="term" value="P:methylation"/>
    <property type="evidence" value="ECO:0007669"/>
    <property type="project" value="UniProtKB-KW"/>
</dbReference>
<dbReference type="OrthoDB" id="413520at2759"/>
<dbReference type="PANTHER" id="PTHR14614:SF1">
    <property type="entry name" value="METHYLTRANSFERASE-LIKE PROTEIN 21E PSEUDOGENE-RELATED"/>
    <property type="match status" value="1"/>
</dbReference>
<keyword evidence="2" id="KW-0949">S-adenosyl-L-methionine</keyword>
<gene>
    <name evidence="3" type="ORF">llap_9492</name>
</gene>
<reference evidence="4" key="1">
    <citation type="submission" date="2017-11" db="EMBL/GenBank/DDBJ databases">
        <authorList>
            <person name="Lima N.C."/>
            <person name="Parody-Merino A.M."/>
            <person name="Battley P.F."/>
            <person name="Fidler A.E."/>
            <person name="Prosdocimi F."/>
        </authorList>
    </citation>
    <scope>NUCLEOTIDE SEQUENCE [LARGE SCALE GENOMIC DNA]</scope>
</reference>
<keyword evidence="1 3" id="KW-0489">Methyltransferase</keyword>
<dbReference type="Proteomes" id="UP000233556">
    <property type="component" value="Unassembled WGS sequence"/>
</dbReference>
<keyword evidence="3" id="KW-0808">Transferase</keyword>
<dbReference type="InterPro" id="IPR019410">
    <property type="entry name" value="Methyltransf_16"/>
</dbReference>
<dbReference type="Pfam" id="PF10294">
    <property type="entry name" value="Methyltransf_16"/>
    <property type="match status" value="1"/>
</dbReference>
<organism evidence="3 4">
    <name type="scientific">Limosa lapponica baueri</name>
    <dbReference type="NCBI Taxonomy" id="1758121"/>
    <lineage>
        <taxon>Eukaryota</taxon>
        <taxon>Metazoa</taxon>
        <taxon>Chordata</taxon>
        <taxon>Craniata</taxon>
        <taxon>Vertebrata</taxon>
        <taxon>Euteleostomi</taxon>
        <taxon>Archelosauria</taxon>
        <taxon>Archosauria</taxon>
        <taxon>Dinosauria</taxon>
        <taxon>Saurischia</taxon>
        <taxon>Theropoda</taxon>
        <taxon>Coelurosauria</taxon>
        <taxon>Aves</taxon>
        <taxon>Neognathae</taxon>
        <taxon>Neoaves</taxon>
        <taxon>Charadriiformes</taxon>
        <taxon>Scolopacidae</taxon>
        <taxon>Limosa</taxon>
    </lineage>
</organism>
<dbReference type="SUPFAM" id="SSF53335">
    <property type="entry name" value="S-adenosyl-L-methionine-dependent methyltransferases"/>
    <property type="match status" value="1"/>
</dbReference>
<dbReference type="InterPro" id="IPR029063">
    <property type="entry name" value="SAM-dependent_MTases_sf"/>
</dbReference>
<reference evidence="4" key="2">
    <citation type="submission" date="2017-12" db="EMBL/GenBank/DDBJ databases">
        <title>Genome sequence of the Bar-tailed Godwit (Limosa lapponica baueri).</title>
        <authorList>
            <person name="Lima N.C.B."/>
            <person name="Parody-Merino A.M."/>
            <person name="Battley P.F."/>
            <person name="Fidler A.E."/>
            <person name="Prosdocimi F."/>
        </authorList>
    </citation>
    <scope>NUCLEOTIDE SEQUENCE [LARGE SCALE GENOMIC DNA]</scope>
</reference>
<name>A0A2I0U2A2_LIMLA</name>
<dbReference type="GO" id="GO:0008168">
    <property type="term" value="F:methyltransferase activity"/>
    <property type="evidence" value="ECO:0007669"/>
    <property type="project" value="UniProtKB-KW"/>
</dbReference>
<evidence type="ECO:0000313" key="3">
    <source>
        <dbReference type="EMBL" id="PKU40198.1"/>
    </source>
</evidence>
<dbReference type="PANTHER" id="PTHR14614">
    <property type="entry name" value="HEPATOCELLULAR CARCINOMA-ASSOCIATED ANTIGEN"/>
    <property type="match status" value="1"/>
</dbReference>
<protein>
    <submittedName>
        <fullName evidence="3">Protein-lysine methyltransferase mettl21e-like</fullName>
    </submittedName>
</protein>
<sequence length="416" mass="47426">MDDLERDRQTQLRIDSFFRLEQHEKQAIKSQRLRRAVTCLKRKEQEEANEIREATAVTETELKQHEQRKRESTAGWANHHAVATEVQSGKRRKHSDSRKEHLYGGGFIGNLYLSETSGDSSVEESECGDLGKSKKRKNVSAMETADYKGKKGCSSSSGEDEELGNVVMVTAKPVFEGRKKKSQREKEDEQTVAEIMRRRFFPAVITHKAWEGFHFAGHEIRITEATDCYGAVVWPSALVLCYFLETNSKQYNLVDKNVIEIGAGTGLVSIVASLLGALVTATDLPELLGNLQHNVLQNTKLKCKHQPRVKELSWGIDLEKNFPRSSCHFDYILAADVVYHHPFLDELLLTFDHLCKNDTVILWAMKFRLEKENQFVGRFQTLFDLEVISDFPSLNITLYKAMRKGRMKVTSSKVIV</sequence>
<evidence type="ECO:0000256" key="2">
    <source>
        <dbReference type="ARBA" id="ARBA00022691"/>
    </source>
</evidence>
<dbReference type="Gene3D" id="3.40.50.150">
    <property type="entry name" value="Vaccinia Virus protein VP39"/>
    <property type="match status" value="1"/>
</dbReference>
<dbReference type="AlphaFoldDB" id="A0A2I0U2A2"/>
<dbReference type="EMBL" id="KZ506318">
    <property type="protein sequence ID" value="PKU40198.1"/>
    <property type="molecule type" value="Genomic_DNA"/>
</dbReference>
<evidence type="ECO:0000313" key="4">
    <source>
        <dbReference type="Proteomes" id="UP000233556"/>
    </source>
</evidence>
<proteinExistence type="predicted"/>